<dbReference type="PANTHER" id="PTHR11439:SF515">
    <property type="entry name" value="GAG-POL POLYPROTEIN"/>
    <property type="match status" value="1"/>
</dbReference>
<dbReference type="PANTHER" id="PTHR11439">
    <property type="entry name" value="GAG-POL-RELATED RETROTRANSPOSON"/>
    <property type="match status" value="1"/>
</dbReference>
<evidence type="ECO:0000313" key="1">
    <source>
        <dbReference type="EMBL" id="KAK1643694.1"/>
    </source>
</evidence>
<comment type="caution">
    <text evidence="1">The sequence shown here is derived from an EMBL/GenBank/DDBJ whole genome shotgun (WGS) entry which is preliminary data.</text>
</comment>
<dbReference type="AlphaFoldDB" id="A0AAD8S149"/>
<gene>
    <name evidence="1" type="ORF">QYE76_061499</name>
</gene>
<organism evidence="1 2">
    <name type="scientific">Lolium multiflorum</name>
    <name type="common">Italian ryegrass</name>
    <name type="synonym">Lolium perenne subsp. multiflorum</name>
    <dbReference type="NCBI Taxonomy" id="4521"/>
    <lineage>
        <taxon>Eukaryota</taxon>
        <taxon>Viridiplantae</taxon>
        <taxon>Streptophyta</taxon>
        <taxon>Embryophyta</taxon>
        <taxon>Tracheophyta</taxon>
        <taxon>Spermatophyta</taxon>
        <taxon>Magnoliopsida</taxon>
        <taxon>Liliopsida</taxon>
        <taxon>Poales</taxon>
        <taxon>Poaceae</taxon>
        <taxon>BOP clade</taxon>
        <taxon>Pooideae</taxon>
        <taxon>Poodae</taxon>
        <taxon>Poeae</taxon>
        <taxon>Poeae Chloroplast Group 2 (Poeae type)</taxon>
        <taxon>Loliodinae</taxon>
        <taxon>Loliinae</taxon>
        <taxon>Lolium</taxon>
    </lineage>
</organism>
<proteinExistence type="predicted"/>
<accession>A0AAD8S149</accession>
<sequence length="241" mass="26694">MRNTMVVAEWANGHRSFIGNHVPRRCYSGGNRIRGYRSSDAIRVGRGSERSGDVRGKLIDDEIVAYWLRRAVELGDDDGEVISPRTILKASETVFGRGLDWASTWAAAGLALAAAVQSQKQRVVALSSCESEYIAAATMACQGVWLGRLLGDLLGSAPLVADLLVDNKSAIQLCKNPVYHDRSKHIDTRYHYIRDCIEDGTVTVEYIGTEDQLADILTKALGRVQFQNLRERIGVINLYRN</sequence>
<protein>
    <submittedName>
        <fullName evidence="1">Uncharacterized protein</fullName>
    </submittedName>
</protein>
<dbReference type="CDD" id="cd09272">
    <property type="entry name" value="RNase_HI_RT_Ty1"/>
    <property type="match status" value="1"/>
</dbReference>
<dbReference type="EMBL" id="JAUUTY010000004">
    <property type="protein sequence ID" value="KAK1643694.1"/>
    <property type="molecule type" value="Genomic_DNA"/>
</dbReference>
<dbReference type="Proteomes" id="UP001231189">
    <property type="component" value="Unassembled WGS sequence"/>
</dbReference>
<reference evidence="1" key="1">
    <citation type="submission" date="2023-07" db="EMBL/GenBank/DDBJ databases">
        <title>A chromosome-level genome assembly of Lolium multiflorum.</title>
        <authorList>
            <person name="Chen Y."/>
            <person name="Copetti D."/>
            <person name="Kolliker R."/>
            <person name="Studer B."/>
        </authorList>
    </citation>
    <scope>NUCLEOTIDE SEQUENCE</scope>
    <source>
        <strain evidence="1">02402/16</strain>
        <tissue evidence="1">Leaf</tissue>
    </source>
</reference>
<keyword evidence="2" id="KW-1185">Reference proteome</keyword>
<evidence type="ECO:0000313" key="2">
    <source>
        <dbReference type="Proteomes" id="UP001231189"/>
    </source>
</evidence>
<name>A0AAD8S149_LOLMU</name>